<gene>
    <name evidence="12" type="ORF">HJC23_001848</name>
</gene>
<comment type="similarity">
    <text evidence="1">Belongs to the class I-like SAM-binding methyltransferase superfamily. TRM5/TYW2 family.</text>
</comment>
<dbReference type="Gene3D" id="3.30.300.110">
    <property type="entry name" value="Met-10+ protein-like domains"/>
    <property type="match status" value="1"/>
</dbReference>
<evidence type="ECO:0000256" key="7">
    <source>
        <dbReference type="ARBA" id="ARBA00023128"/>
    </source>
</evidence>
<dbReference type="Pfam" id="PF25133">
    <property type="entry name" value="TYW2_N_2"/>
    <property type="match status" value="1"/>
</dbReference>
<dbReference type="Pfam" id="PF02475">
    <property type="entry name" value="TRM5-TYW2_MTfase"/>
    <property type="match status" value="1"/>
</dbReference>
<dbReference type="GO" id="GO:0070901">
    <property type="term" value="P:mitochondrial tRNA methylation"/>
    <property type="evidence" value="ECO:0007669"/>
    <property type="project" value="UniProtKB-ARBA"/>
</dbReference>
<dbReference type="GO" id="GO:0052906">
    <property type="term" value="F:tRNA (guanine(37)-N1)-methyltransferase activity"/>
    <property type="evidence" value="ECO:0007669"/>
    <property type="project" value="UniProtKB-UniRule"/>
</dbReference>
<comment type="similarity">
    <text evidence="10">Belongs to the TRM5 / TYW2 family.</text>
</comment>
<evidence type="ECO:0000256" key="4">
    <source>
        <dbReference type="ARBA" id="ARBA00022679"/>
    </source>
</evidence>
<dbReference type="PROSITE" id="PS51684">
    <property type="entry name" value="SAM_MT_TRM5_TYW2"/>
    <property type="match status" value="1"/>
</dbReference>
<dbReference type="InterPro" id="IPR030382">
    <property type="entry name" value="MeTrfase_TRM5/TYW2"/>
</dbReference>
<feature type="binding site" evidence="10">
    <location>
        <position position="572"/>
    </location>
    <ligand>
        <name>S-adenosyl-L-methionine</name>
        <dbReference type="ChEBI" id="CHEBI:59789"/>
    </ligand>
</feature>
<keyword evidence="2 10" id="KW-0963">Cytoplasm</keyword>
<keyword evidence="13" id="KW-1185">Reference proteome</keyword>
<dbReference type="InterPro" id="IPR056744">
    <property type="entry name" value="TRM5/TYW2-like_N"/>
</dbReference>
<comment type="function">
    <text evidence="10">Specifically methylates the N1 position of guanosine-37 in various cytoplasmic and mitochondrial tRNAs. Methylation is not dependent on the nature of the nucleoside 5' of the target nucleoside. This is the first step in the biosynthesis of wybutosine (yW), a modified base adjacent to the anticodon of tRNAs and required for accurate decoding.</text>
</comment>
<dbReference type="Gene3D" id="3.40.50.150">
    <property type="entry name" value="Vaccinia Virus protein VP39"/>
    <property type="match status" value="1"/>
</dbReference>
<evidence type="ECO:0000256" key="9">
    <source>
        <dbReference type="ARBA" id="ARBA00047783"/>
    </source>
</evidence>
<dbReference type="InterPro" id="IPR056743">
    <property type="entry name" value="TRM5-TYW2-like_MTfase"/>
</dbReference>
<evidence type="ECO:0000256" key="1">
    <source>
        <dbReference type="ARBA" id="ARBA00009775"/>
    </source>
</evidence>
<accession>A0ABD3PZP8</accession>
<dbReference type="EC" id="2.1.1.228" evidence="10"/>
<dbReference type="InterPro" id="IPR029063">
    <property type="entry name" value="SAM-dependent_MTases_sf"/>
</dbReference>
<dbReference type="FunFam" id="3.30.300.110:FF:000001">
    <property type="entry name" value="tRNA (guanine(37)-N1)-methyltransferase"/>
    <property type="match status" value="1"/>
</dbReference>
<evidence type="ECO:0000256" key="3">
    <source>
        <dbReference type="ARBA" id="ARBA00022603"/>
    </source>
</evidence>
<evidence type="ECO:0000256" key="8">
    <source>
        <dbReference type="ARBA" id="ARBA00023242"/>
    </source>
</evidence>
<evidence type="ECO:0000256" key="10">
    <source>
        <dbReference type="HAMAP-Rule" id="MF_03152"/>
    </source>
</evidence>
<feature type="binding site" evidence="10">
    <location>
        <begin position="534"/>
        <end position="535"/>
    </location>
    <ligand>
        <name>S-adenosyl-L-methionine</name>
        <dbReference type="ChEBI" id="CHEBI:59789"/>
    </ligand>
</feature>
<dbReference type="GO" id="GO:0005634">
    <property type="term" value="C:nucleus"/>
    <property type="evidence" value="ECO:0007669"/>
    <property type="project" value="UniProtKB-SubCell"/>
</dbReference>
<dbReference type="AlphaFoldDB" id="A0ABD3PZP8"/>
<dbReference type="CDD" id="cd02440">
    <property type="entry name" value="AdoMet_MTases"/>
    <property type="match status" value="1"/>
</dbReference>
<sequence>MCHAVHLQSVKCKAPPLIAPDPWRYAIAAMCFSMIAHSIRTERKATSQSSSSSISFPRQQHYLTRPPRCERKLLWFLVAASLYTNMSRIVVLAAQSSAKGHCRVASFGGNDCHLLPRPRRRDCRGISCFAAWFQKRQDQASLYTRHRQSIRRHFDAVPRCNNHHITRAAHGAGKETSRQSADIDADRHDERVSIEANHLNWRSFSDQLSECIRVPSISVPSQHVHWLLSHKDSPVRKYLATSMPELEGVHPRVKVVVDDESVGHSNRTDDHVQDGRYSRKRILLMGSTTNNDDDRNNNTCTNNNTDNRDVFSKLCQTLPQIPHANIQQLIHQFDALPSSHQTIHIPYQNQPVSRILSKLLPPDAQPPPSSYEQIGHVAHFNLRPIHIPHGKLIGSVLLDRYHPTIRTVVNKQGEVGGPYRTYHLDLLAGDDDYSVHVVEHGASLHFDLRKVYWCTRLEGERTYMIQQEFRPHQRIADAFCGVGALCIRAAMEKKCRVVANDWNPDAVAYCLESARRNGIEVMERGGEFGVQCGDAREFIMNLGMSSAEEGSSSSKAREAASVSNLPDHLILNFPLDSPSFLNALRWWPSGEKMARPPRVHVYTFARGDDVRTAADVAIDMVADGLLPEGGYIEPSKFRGVHLDSLGCNVTAREVRDAAPGKLVICVSFSVTRMLLRRMQGDYGLF</sequence>
<feature type="binding site" evidence="10">
    <location>
        <position position="461"/>
    </location>
    <ligand>
        <name>S-adenosyl-L-methionine</name>
        <dbReference type="ChEBI" id="CHEBI:59789"/>
    </ligand>
</feature>
<feature type="domain" description="SAM-dependent methyltransferase TRM5/TYW2-type" evidence="11">
    <location>
        <begin position="371"/>
        <end position="672"/>
    </location>
</feature>
<keyword evidence="8 10" id="KW-0539">Nucleus</keyword>
<dbReference type="PANTHER" id="PTHR23245">
    <property type="entry name" value="TRNA METHYLTRANSFERASE"/>
    <property type="match status" value="1"/>
</dbReference>
<name>A0ABD3PZP8_9STRA</name>
<comment type="caution">
    <text evidence="10">Lacks conserved residue(s) required for the propagation of feature annotation.</text>
</comment>
<evidence type="ECO:0000259" key="11">
    <source>
        <dbReference type="PROSITE" id="PS51684"/>
    </source>
</evidence>
<dbReference type="SUPFAM" id="SSF53335">
    <property type="entry name" value="S-adenosyl-L-methionine-dependent methyltransferases"/>
    <property type="match status" value="1"/>
</dbReference>
<keyword evidence="3 10" id="KW-0489">Methyltransferase</keyword>
<keyword evidence="7 10" id="KW-0496">Mitochondrion</keyword>
<dbReference type="Proteomes" id="UP001516023">
    <property type="component" value="Unassembled WGS sequence"/>
</dbReference>
<evidence type="ECO:0000256" key="6">
    <source>
        <dbReference type="ARBA" id="ARBA00022694"/>
    </source>
</evidence>
<reference evidence="12 13" key="1">
    <citation type="journal article" date="2020" name="G3 (Bethesda)">
        <title>Improved Reference Genome for Cyclotella cryptica CCMP332, a Model for Cell Wall Morphogenesis, Salinity Adaptation, and Lipid Production in Diatoms (Bacillariophyta).</title>
        <authorList>
            <person name="Roberts W.R."/>
            <person name="Downey K.M."/>
            <person name="Ruck E.C."/>
            <person name="Traller J.C."/>
            <person name="Alverson A.J."/>
        </authorList>
    </citation>
    <scope>NUCLEOTIDE SEQUENCE [LARGE SCALE GENOMIC DNA]</scope>
    <source>
        <strain evidence="12 13">CCMP332</strain>
    </source>
</reference>
<dbReference type="HAMAP" id="MF_03152">
    <property type="entry name" value="TRM5"/>
    <property type="match status" value="1"/>
</dbReference>
<dbReference type="GO" id="GO:0005759">
    <property type="term" value="C:mitochondrial matrix"/>
    <property type="evidence" value="ECO:0007669"/>
    <property type="project" value="UniProtKB-SubCell"/>
</dbReference>
<comment type="catalytic activity">
    <reaction evidence="9 10">
        <text>guanosine(37) in tRNA + S-adenosyl-L-methionine = N(1)-methylguanosine(37) in tRNA + S-adenosyl-L-homocysteine + H(+)</text>
        <dbReference type="Rhea" id="RHEA:36899"/>
        <dbReference type="Rhea" id="RHEA-COMP:10145"/>
        <dbReference type="Rhea" id="RHEA-COMP:10147"/>
        <dbReference type="ChEBI" id="CHEBI:15378"/>
        <dbReference type="ChEBI" id="CHEBI:57856"/>
        <dbReference type="ChEBI" id="CHEBI:59789"/>
        <dbReference type="ChEBI" id="CHEBI:73542"/>
        <dbReference type="ChEBI" id="CHEBI:74269"/>
        <dbReference type="EC" id="2.1.1.228"/>
    </reaction>
</comment>
<evidence type="ECO:0000256" key="2">
    <source>
        <dbReference type="ARBA" id="ARBA00022490"/>
    </source>
</evidence>
<comment type="subcellular location">
    <subcellularLocation>
        <location evidence="10">Mitochondrion matrix</location>
    </subcellularLocation>
    <subcellularLocation>
        <location evidence="10">Nucleus</location>
    </subcellularLocation>
    <subcellularLocation>
        <location evidence="10">Cytoplasm</location>
    </subcellularLocation>
    <text evidence="10">Predominantly in the mitochondria and in the nucleus.</text>
</comment>
<protein>
    <recommendedName>
        <fullName evidence="10">tRNA (guanine(37)-N1)-methyltransferase</fullName>
        <ecNumber evidence="10">2.1.1.228</ecNumber>
    </recommendedName>
    <alternativeName>
        <fullName evidence="10">M1G-methyltransferase</fullName>
    </alternativeName>
    <alternativeName>
        <fullName evidence="10">tRNA [GM37] methyltransferase</fullName>
    </alternativeName>
    <alternativeName>
        <fullName evidence="10">tRNA methyltransferase 5 homolog</fullName>
    </alternativeName>
</protein>
<comment type="subunit">
    <text evidence="10">Monomer.</text>
</comment>
<dbReference type="EMBL" id="JABMIG020000091">
    <property type="protein sequence ID" value="KAL3793400.1"/>
    <property type="molecule type" value="Genomic_DNA"/>
</dbReference>
<dbReference type="InterPro" id="IPR025792">
    <property type="entry name" value="tRNA_Gua_MeTrfase_euk"/>
</dbReference>
<proteinExistence type="inferred from homology"/>
<evidence type="ECO:0000313" key="13">
    <source>
        <dbReference type="Proteomes" id="UP001516023"/>
    </source>
</evidence>
<comment type="caution">
    <text evidence="12">The sequence shown here is derived from an EMBL/GenBank/DDBJ whole genome shotgun (WGS) entry which is preliminary data.</text>
</comment>
<keyword evidence="6 10" id="KW-0819">tRNA processing</keyword>
<organism evidence="12 13">
    <name type="scientific">Cyclotella cryptica</name>
    <dbReference type="NCBI Taxonomy" id="29204"/>
    <lineage>
        <taxon>Eukaryota</taxon>
        <taxon>Sar</taxon>
        <taxon>Stramenopiles</taxon>
        <taxon>Ochrophyta</taxon>
        <taxon>Bacillariophyta</taxon>
        <taxon>Coscinodiscophyceae</taxon>
        <taxon>Thalassiosirophycidae</taxon>
        <taxon>Stephanodiscales</taxon>
        <taxon>Stephanodiscaceae</taxon>
        <taxon>Cyclotella</taxon>
    </lineage>
</organism>
<keyword evidence="4 10" id="KW-0808">Transferase</keyword>
<evidence type="ECO:0000313" key="12">
    <source>
        <dbReference type="EMBL" id="KAL3793400.1"/>
    </source>
</evidence>
<keyword evidence="5 10" id="KW-0949">S-adenosyl-L-methionine</keyword>
<evidence type="ECO:0000256" key="5">
    <source>
        <dbReference type="ARBA" id="ARBA00022691"/>
    </source>
</evidence>
<dbReference type="PANTHER" id="PTHR23245:SF43">
    <property type="entry name" value="TRNA (GUANINE(37)-N1)-METHYLTRANSFERASE 2"/>
    <property type="match status" value="1"/>
</dbReference>